<dbReference type="AlphaFoldDB" id="A0A7E4UW06"/>
<protein>
    <recommendedName>
        <fullName evidence="6 18">E3 ubiquitin-protein ligase listerin</fullName>
        <ecNumber evidence="5 18">2.3.2.27</ecNumber>
    </recommendedName>
    <alternativeName>
        <fullName evidence="14 18">RING-type E3 ubiquitin transferase listerin</fullName>
    </alternativeName>
</protein>
<accession>A0A7E4UW06</accession>
<evidence type="ECO:0000256" key="11">
    <source>
        <dbReference type="ARBA" id="ARBA00022771"/>
    </source>
</evidence>
<keyword evidence="13 18" id="KW-0862">Zinc</keyword>
<comment type="subcellular location">
    <subcellularLocation>
        <location evidence="2">Cytoplasm</location>
        <location evidence="2">Cytosol</location>
    </subcellularLocation>
</comment>
<evidence type="ECO:0000256" key="4">
    <source>
        <dbReference type="ARBA" id="ARBA00007997"/>
    </source>
</evidence>
<dbReference type="SUPFAM" id="SSF48371">
    <property type="entry name" value="ARM repeat"/>
    <property type="match status" value="1"/>
</dbReference>
<dbReference type="PANTHER" id="PTHR12389">
    <property type="entry name" value="ZINC FINGER PROTEIN 294"/>
    <property type="match status" value="1"/>
</dbReference>
<evidence type="ECO:0000256" key="18">
    <source>
        <dbReference type="RuleBase" id="RU367090"/>
    </source>
</evidence>
<comment type="function">
    <text evidence="15">E3 ubiquitin-protein ligase. Component of the ribosome quality control complex (RQC), a ribosome-associated complex that mediates ubiquitination and extraction of incompletely synthesized nascent chains for proteasomal degradation. Ubiquitination leads to vcp/p97 recruitment for extraction and degradation of the incomplete translation product.</text>
</comment>
<comment type="catalytic activity">
    <reaction evidence="1 18">
        <text>S-ubiquitinyl-[E2 ubiquitin-conjugating enzyme]-L-cysteine + [acceptor protein]-L-lysine = [E2 ubiquitin-conjugating enzyme]-L-cysteine + N(6)-ubiquitinyl-[acceptor protein]-L-lysine.</text>
        <dbReference type="EC" id="2.3.2.27"/>
    </reaction>
</comment>
<evidence type="ECO:0000313" key="22">
    <source>
        <dbReference type="WBParaSite" id="Pan_g13508.t1"/>
    </source>
</evidence>
<keyword evidence="9 18" id="KW-0479">Metal-binding</keyword>
<keyword evidence="7" id="KW-0963">Cytoplasm</keyword>
<evidence type="ECO:0000256" key="8">
    <source>
        <dbReference type="ARBA" id="ARBA00022679"/>
    </source>
</evidence>
<dbReference type="GO" id="GO:0005829">
    <property type="term" value="C:cytosol"/>
    <property type="evidence" value="ECO:0007669"/>
    <property type="project" value="UniProtKB-SubCell"/>
</dbReference>
<evidence type="ECO:0000256" key="5">
    <source>
        <dbReference type="ARBA" id="ARBA00012483"/>
    </source>
</evidence>
<evidence type="ECO:0000259" key="20">
    <source>
        <dbReference type="PROSITE" id="PS50089"/>
    </source>
</evidence>
<feature type="coiled-coil region" evidence="19">
    <location>
        <begin position="75"/>
        <end position="102"/>
    </location>
</feature>
<evidence type="ECO:0000256" key="17">
    <source>
        <dbReference type="PROSITE-ProRule" id="PRU00175"/>
    </source>
</evidence>
<dbReference type="InterPro" id="IPR011989">
    <property type="entry name" value="ARM-like"/>
</dbReference>
<dbReference type="Pfam" id="PF23009">
    <property type="entry name" value="UBC_like"/>
    <property type="match status" value="1"/>
</dbReference>
<dbReference type="GO" id="GO:0008270">
    <property type="term" value="F:zinc ion binding"/>
    <property type="evidence" value="ECO:0007669"/>
    <property type="project" value="UniProtKB-KW"/>
</dbReference>
<evidence type="ECO:0000256" key="3">
    <source>
        <dbReference type="ARBA" id="ARBA00004906"/>
    </source>
</evidence>
<keyword evidence="21" id="KW-1185">Reference proteome</keyword>
<name>A0A7E4UW06_PANRE</name>
<dbReference type="Proteomes" id="UP000492821">
    <property type="component" value="Unassembled WGS sequence"/>
</dbReference>
<evidence type="ECO:0000256" key="6">
    <source>
        <dbReference type="ARBA" id="ARBA00017157"/>
    </source>
</evidence>
<dbReference type="PANTHER" id="PTHR12389:SF0">
    <property type="entry name" value="E3 UBIQUITIN-PROTEIN LIGASE LISTERIN"/>
    <property type="match status" value="1"/>
</dbReference>
<reference evidence="22" key="2">
    <citation type="submission" date="2020-10" db="UniProtKB">
        <authorList>
            <consortium name="WormBaseParasite"/>
        </authorList>
    </citation>
    <scope>IDENTIFICATION</scope>
</reference>
<dbReference type="GO" id="GO:0016567">
    <property type="term" value="P:protein ubiquitination"/>
    <property type="evidence" value="ECO:0007669"/>
    <property type="project" value="UniProtKB-UniPathway"/>
</dbReference>
<dbReference type="SUPFAM" id="SSF57850">
    <property type="entry name" value="RING/U-box"/>
    <property type="match status" value="1"/>
</dbReference>
<dbReference type="GO" id="GO:0061630">
    <property type="term" value="F:ubiquitin protein ligase activity"/>
    <property type="evidence" value="ECO:0007669"/>
    <property type="project" value="UniProtKB-UniRule"/>
</dbReference>
<dbReference type="Pfam" id="PF22958">
    <property type="entry name" value="Ltn1_1st"/>
    <property type="match status" value="1"/>
</dbReference>
<organism evidence="21 22">
    <name type="scientific">Panagrellus redivivus</name>
    <name type="common">Microworm</name>
    <dbReference type="NCBI Taxonomy" id="6233"/>
    <lineage>
        <taxon>Eukaryota</taxon>
        <taxon>Metazoa</taxon>
        <taxon>Ecdysozoa</taxon>
        <taxon>Nematoda</taxon>
        <taxon>Chromadorea</taxon>
        <taxon>Rhabditida</taxon>
        <taxon>Tylenchina</taxon>
        <taxon>Panagrolaimomorpha</taxon>
        <taxon>Panagrolaimoidea</taxon>
        <taxon>Panagrolaimidae</taxon>
        <taxon>Panagrellus</taxon>
    </lineage>
</organism>
<evidence type="ECO:0000256" key="9">
    <source>
        <dbReference type="ARBA" id="ARBA00022723"/>
    </source>
</evidence>
<evidence type="ECO:0000256" key="10">
    <source>
        <dbReference type="ARBA" id="ARBA00022737"/>
    </source>
</evidence>
<evidence type="ECO:0000256" key="13">
    <source>
        <dbReference type="ARBA" id="ARBA00022833"/>
    </source>
</evidence>
<evidence type="ECO:0000256" key="16">
    <source>
        <dbReference type="ARBA" id="ARBA00065062"/>
    </source>
</evidence>
<keyword evidence="10" id="KW-0677">Repeat</keyword>
<evidence type="ECO:0000256" key="19">
    <source>
        <dbReference type="SAM" id="Coils"/>
    </source>
</evidence>
<dbReference type="InterPro" id="IPR013083">
    <property type="entry name" value="Znf_RING/FYVE/PHD"/>
</dbReference>
<keyword evidence="12 18" id="KW-0833">Ubl conjugation pathway</keyword>
<dbReference type="Gene3D" id="1.25.10.10">
    <property type="entry name" value="Leucine-rich Repeat Variant"/>
    <property type="match status" value="1"/>
</dbReference>
<proteinExistence type="inferred from homology"/>
<dbReference type="GO" id="GO:0043023">
    <property type="term" value="F:ribosomal large subunit binding"/>
    <property type="evidence" value="ECO:0007669"/>
    <property type="project" value="TreeGrafter"/>
</dbReference>
<dbReference type="UniPathway" id="UPA00143"/>
<keyword evidence="8 18" id="KW-0808">Transferase</keyword>
<keyword evidence="11 17" id="KW-0863">Zinc-finger</keyword>
<evidence type="ECO:0000256" key="12">
    <source>
        <dbReference type="ARBA" id="ARBA00022786"/>
    </source>
</evidence>
<dbReference type="InterPro" id="IPR054476">
    <property type="entry name" value="Ltn1_N"/>
</dbReference>
<dbReference type="GO" id="GO:1990112">
    <property type="term" value="C:RQC complex"/>
    <property type="evidence" value="ECO:0007669"/>
    <property type="project" value="UniProtKB-UniRule"/>
</dbReference>
<evidence type="ECO:0000256" key="14">
    <source>
        <dbReference type="ARBA" id="ARBA00032366"/>
    </source>
</evidence>
<dbReference type="InterPro" id="IPR011016">
    <property type="entry name" value="Znf_RING-CH"/>
</dbReference>
<comment type="similarity">
    <text evidence="4 18">Belongs to the LTN1 family.</text>
</comment>
<dbReference type="WBParaSite" id="Pan_g13508.t1">
    <property type="protein sequence ID" value="Pan_g13508.t1"/>
    <property type="gene ID" value="Pan_g13508"/>
</dbReference>
<comment type="pathway">
    <text evidence="3 18">Protein modification; protein ubiquitination.</text>
</comment>
<dbReference type="CDD" id="cd16491">
    <property type="entry name" value="RING-CH-C4HC3_LTN1"/>
    <property type="match status" value="1"/>
</dbReference>
<sequence length="592" mass="66350">MSGNRRKGQAASSSQAAGLLQAGGVSLSFLNHDAVNLLPAGFNTSGDVEKLIETIGVDVDPQLRIVFKKLTKKDVQTREKAVKELLQEVQSSKDNTEKLKNAFPCFATSYAGLVTDASTSIRATANAILSAFLTILKKDAGVYLKTVFPFLLFSTNDAYHTVATSAKTAFEEVCTTSEKRQKALDTFAGDTANICLQIMSRQHKLVQAQKTIDTENDATRQARLIAQAINALTDHLIDMFNFENPPRTPRSPGSINELNLEEQLFEPSVNEQKRLPALFRIVLSPDELNNSLKKCFITPRTPQLSLHHKLFIWDSLVQFLSELDIQTRAKYAASVDTSITDNLLALLFNALPKDLASKYKLFSFNGALSVRQILTSSLSFQSAASATTYEHYLINLFYRTTICLPSCVRAWYIGLPRNQHQEVTVYVRLLAPIIIERELNSVGIVKKDRLTVKALSTVKEIIASYRFEEAKLSLKITLPDDYPFSKPTIETERAIVNADLLRKLLRQLTAFLDKQNGLMLDGILQWKRAIDNHLEGIEDCSICMSTVSAANYTLPQLQCRECKKKFHGHCLYKWFETSNAPTCPMCRHTFYN</sequence>
<evidence type="ECO:0000256" key="1">
    <source>
        <dbReference type="ARBA" id="ARBA00000900"/>
    </source>
</evidence>
<dbReference type="SMART" id="SM00744">
    <property type="entry name" value="RINGv"/>
    <property type="match status" value="1"/>
</dbReference>
<dbReference type="GO" id="GO:1990116">
    <property type="term" value="P:ribosome-associated ubiquitin-dependent protein catabolic process"/>
    <property type="evidence" value="ECO:0007669"/>
    <property type="project" value="UniProtKB-UniRule"/>
</dbReference>
<dbReference type="InterPro" id="IPR001841">
    <property type="entry name" value="Znf_RING"/>
</dbReference>
<evidence type="ECO:0000256" key="2">
    <source>
        <dbReference type="ARBA" id="ARBA00004514"/>
    </source>
</evidence>
<dbReference type="GO" id="GO:0072344">
    <property type="term" value="P:rescue of stalled ribosome"/>
    <property type="evidence" value="ECO:0007669"/>
    <property type="project" value="UniProtKB-UniRule"/>
</dbReference>
<dbReference type="PROSITE" id="PS50089">
    <property type="entry name" value="ZF_RING_2"/>
    <property type="match status" value="1"/>
</dbReference>
<dbReference type="InterPro" id="IPR016024">
    <property type="entry name" value="ARM-type_fold"/>
</dbReference>
<dbReference type="EC" id="2.3.2.27" evidence="5 18"/>
<evidence type="ECO:0000313" key="21">
    <source>
        <dbReference type="Proteomes" id="UP000492821"/>
    </source>
</evidence>
<feature type="domain" description="RING-type" evidence="20">
    <location>
        <begin position="540"/>
        <end position="587"/>
    </location>
</feature>
<comment type="subunit">
    <text evidence="16">Component of the ribosome quality control complex (RQC), composed of at least the E3 ubiquitin ligase ltn1 and nemf. The complex probably also contains tcf25 as well as vcp/p97 and its ubiquitin-binding cofactors. RQC forms a stable complex with 60S ribosomal subunits.</text>
</comment>
<dbReference type="Pfam" id="PF13639">
    <property type="entry name" value="zf-RING_2"/>
    <property type="match status" value="1"/>
</dbReference>
<evidence type="ECO:0000256" key="15">
    <source>
        <dbReference type="ARBA" id="ARBA00053497"/>
    </source>
</evidence>
<dbReference type="InterPro" id="IPR054478">
    <property type="entry name" value="LTN1_UBC"/>
</dbReference>
<reference evidence="21" key="1">
    <citation type="journal article" date="2013" name="Genetics">
        <title>The draft genome and transcriptome of Panagrellus redivivus are shaped by the harsh demands of a free-living lifestyle.</title>
        <authorList>
            <person name="Srinivasan J."/>
            <person name="Dillman A.R."/>
            <person name="Macchietto M.G."/>
            <person name="Heikkinen L."/>
            <person name="Lakso M."/>
            <person name="Fracchia K.M."/>
            <person name="Antoshechkin I."/>
            <person name="Mortazavi A."/>
            <person name="Wong G."/>
            <person name="Sternberg P.W."/>
        </authorList>
    </citation>
    <scope>NUCLEOTIDE SEQUENCE [LARGE SCALE GENOMIC DNA]</scope>
    <source>
        <strain evidence="21">MT8872</strain>
    </source>
</reference>
<dbReference type="InterPro" id="IPR054477">
    <property type="entry name" value="LTN1_E3_ligase_6th"/>
</dbReference>
<evidence type="ECO:0000256" key="7">
    <source>
        <dbReference type="ARBA" id="ARBA00022490"/>
    </source>
</evidence>
<keyword evidence="19" id="KW-0175">Coiled coil</keyword>
<dbReference type="InterPro" id="IPR039795">
    <property type="entry name" value="LTN1/Rkr1"/>
</dbReference>
<dbReference type="Pfam" id="PF22999">
    <property type="entry name" value="LTN1_E3_ligase_6th"/>
    <property type="match status" value="1"/>
</dbReference>
<dbReference type="InterPro" id="IPR039804">
    <property type="entry name" value="RING-CH-C4HC3_LTN1"/>
</dbReference>
<dbReference type="Gene3D" id="3.30.40.10">
    <property type="entry name" value="Zinc/RING finger domain, C3HC4 (zinc finger)"/>
    <property type="match status" value="1"/>
</dbReference>
<dbReference type="FunFam" id="3.30.40.10:FF:000038">
    <property type="entry name" value="E3 ubiquitin-protein ligase listerin"/>
    <property type="match status" value="1"/>
</dbReference>